<evidence type="ECO:0000313" key="12">
    <source>
        <dbReference type="Proteomes" id="UP000438429"/>
    </source>
</evidence>
<keyword evidence="2 8" id="KW-0812">Transmembrane</keyword>
<dbReference type="Proteomes" id="UP000438429">
    <property type="component" value="Unassembled WGS sequence"/>
</dbReference>
<comment type="caution">
    <text evidence="11">The sequence shown here is derived from an EMBL/GenBank/DDBJ whole genome shotgun (WGS) entry which is preliminary data.</text>
</comment>
<dbReference type="EMBL" id="VEVO01000008">
    <property type="protein sequence ID" value="KAF0038524.1"/>
    <property type="molecule type" value="Genomic_DNA"/>
</dbReference>
<reference evidence="11 12" key="1">
    <citation type="submission" date="2019-06" db="EMBL/GenBank/DDBJ databases">
        <title>Draft genomes of female and male turbot (Scophthalmus maximus).</title>
        <authorList>
            <person name="Xu H."/>
            <person name="Xu X.-W."/>
            <person name="Shao C."/>
            <person name="Chen S."/>
        </authorList>
    </citation>
    <scope>NUCLEOTIDE SEQUENCE [LARGE SCALE GENOMIC DNA]</scope>
    <source>
        <strain evidence="11">Ysfricsl-2016a</strain>
        <tissue evidence="11">Blood</tissue>
    </source>
</reference>
<feature type="transmembrane region" description="Helical" evidence="8">
    <location>
        <begin position="217"/>
        <end position="239"/>
    </location>
</feature>
<name>A0A6A4T5P8_SCOMX</name>
<feature type="chain" id="PRO_5025437473" description="Cytokine receptor-like factor 2-like D1 domain-containing protein" evidence="9">
    <location>
        <begin position="22"/>
        <end position="345"/>
    </location>
</feature>
<keyword evidence="5 8" id="KW-0472">Membrane</keyword>
<evidence type="ECO:0000259" key="10">
    <source>
        <dbReference type="Pfam" id="PF21604"/>
    </source>
</evidence>
<keyword evidence="3 9" id="KW-0732">Signal</keyword>
<feature type="domain" description="Cytokine receptor-like factor 2-like D1" evidence="10">
    <location>
        <begin position="26"/>
        <end position="71"/>
    </location>
</feature>
<keyword evidence="4 8" id="KW-1133">Transmembrane helix</keyword>
<feature type="signal peptide" evidence="9">
    <location>
        <begin position="1"/>
        <end position="21"/>
    </location>
</feature>
<dbReference type="AlphaFoldDB" id="A0A6A4T5P8"/>
<evidence type="ECO:0000256" key="7">
    <source>
        <dbReference type="SAM" id="MobiDB-lite"/>
    </source>
</evidence>
<dbReference type="Gene3D" id="2.60.40.10">
    <property type="entry name" value="Immunoglobulins"/>
    <property type="match status" value="2"/>
</dbReference>
<gene>
    <name evidence="11" type="ORF">F2P81_009008</name>
</gene>
<evidence type="ECO:0000256" key="3">
    <source>
        <dbReference type="ARBA" id="ARBA00022729"/>
    </source>
</evidence>
<organism evidence="11 12">
    <name type="scientific">Scophthalmus maximus</name>
    <name type="common">Turbot</name>
    <name type="synonym">Psetta maxima</name>
    <dbReference type="NCBI Taxonomy" id="52904"/>
    <lineage>
        <taxon>Eukaryota</taxon>
        <taxon>Metazoa</taxon>
        <taxon>Chordata</taxon>
        <taxon>Craniata</taxon>
        <taxon>Vertebrata</taxon>
        <taxon>Euteleostomi</taxon>
        <taxon>Actinopterygii</taxon>
        <taxon>Neopterygii</taxon>
        <taxon>Teleostei</taxon>
        <taxon>Neoteleostei</taxon>
        <taxon>Acanthomorphata</taxon>
        <taxon>Carangaria</taxon>
        <taxon>Pleuronectiformes</taxon>
        <taxon>Pleuronectoidei</taxon>
        <taxon>Scophthalmidae</taxon>
        <taxon>Scophthalmus</taxon>
    </lineage>
</organism>
<comment type="subcellular location">
    <subcellularLocation>
        <location evidence="1">Membrane</location>
        <topology evidence="1">Single-pass membrane protein</topology>
    </subcellularLocation>
</comment>
<dbReference type="InterPro" id="IPR048651">
    <property type="entry name" value="CRLF2-like_D1"/>
</dbReference>
<evidence type="ECO:0000256" key="6">
    <source>
        <dbReference type="ARBA" id="ARBA00023170"/>
    </source>
</evidence>
<dbReference type="Pfam" id="PF21604">
    <property type="entry name" value="CRLF2_D1"/>
    <property type="match status" value="1"/>
</dbReference>
<evidence type="ECO:0000256" key="9">
    <source>
        <dbReference type="SAM" id="SignalP"/>
    </source>
</evidence>
<evidence type="ECO:0000256" key="1">
    <source>
        <dbReference type="ARBA" id="ARBA00004167"/>
    </source>
</evidence>
<protein>
    <recommendedName>
        <fullName evidence="10">Cytokine receptor-like factor 2-like D1 domain-containing protein</fullName>
    </recommendedName>
</protein>
<evidence type="ECO:0000256" key="2">
    <source>
        <dbReference type="ARBA" id="ARBA00022692"/>
    </source>
</evidence>
<dbReference type="PANTHER" id="PTHR23037:SF42">
    <property type="entry name" value="CYTOKINE RECEPTOR COMMON SUBUNIT GAMMA ISOFORM X1-RELATED"/>
    <property type="match status" value="1"/>
</dbReference>
<feature type="region of interest" description="Disordered" evidence="7">
    <location>
        <begin position="322"/>
        <end position="345"/>
    </location>
</feature>
<sequence>MHEFPLASFSYFLILCVYVECLVVHLKYVNCNWNKPRIPNVNYTFASWFHHDKKASDCTTYVSENSTVTGCSQPYDNLISQRFLTFYTLLTHGNETFERDHNLKQRVQLYPPSHLTVKNGSDFNLWFYWNQTALNCVESEVRFRTNNKKWDTSLVSNGRQSYCINLPSSSAQYELQVRSMLGSNCGESLFWSNWSEPAVWGANNSTDANRINVSASVWTPFLYVVGGVTLILLVIMLLYHERLRIIPIHPKPSLVLSDIEDWLQFSKGLKGNFKDNYNEHACPVREYCHVSQTDSESSDGSTFSVTTDQTDFSVSMPVSKSEDLSTSFSSSTSAVSTQEEQQIAV</sequence>
<accession>A0A6A4T5P8</accession>
<feature type="compositionally biased region" description="Low complexity" evidence="7">
    <location>
        <begin position="324"/>
        <end position="345"/>
    </location>
</feature>
<dbReference type="InterPro" id="IPR013783">
    <property type="entry name" value="Ig-like_fold"/>
</dbReference>
<evidence type="ECO:0000256" key="5">
    <source>
        <dbReference type="ARBA" id="ARBA00023136"/>
    </source>
</evidence>
<evidence type="ECO:0000313" key="11">
    <source>
        <dbReference type="EMBL" id="KAF0038524.1"/>
    </source>
</evidence>
<dbReference type="GO" id="GO:0009897">
    <property type="term" value="C:external side of plasma membrane"/>
    <property type="evidence" value="ECO:0007669"/>
    <property type="project" value="TreeGrafter"/>
</dbReference>
<dbReference type="InterPro" id="IPR036116">
    <property type="entry name" value="FN3_sf"/>
</dbReference>
<dbReference type="GO" id="GO:0004896">
    <property type="term" value="F:cytokine receptor activity"/>
    <property type="evidence" value="ECO:0007669"/>
    <property type="project" value="TreeGrafter"/>
</dbReference>
<keyword evidence="6" id="KW-0675">Receptor</keyword>
<proteinExistence type="predicted"/>
<evidence type="ECO:0000256" key="4">
    <source>
        <dbReference type="ARBA" id="ARBA00022989"/>
    </source>
</evidence>
<dbReference type="PANTHER" id="PTHR23037">
    <property type="entry name" value="CYTOKINE RECEPTOR"/>
    <property type="match status" value="1"/>
</dbReference>
<evidence type="ECO:0000256" key="8">
    <source>
        <dbReference type="SAM" id="Phobius"/>
    </source>
</evidence>
<dbReference type="SUPFAM" id="SSF49265">
    <property type="entry name" value="Fibronectin type III"/>
    <property type="match status" value="2"/>
</dbReference>
<dbReference type="GO" id="GO:0016064">
    <property type="term" value="P:immunoglobulin mediated immune response"/>
    <property type="evidence" value="ECO:0007669"/>
    <property type="project" value="TreeGrafter"/>
</dbReference>